<dbReference type="InterPro" id="IPR035965">
    <property type="entry name" value="PAS-like_dom_sf"/>
</dbReference>
<feature type="domain" description="Response regulatory" evidence="7">
    <location>
        <begin position="404"/>
        <end position="520"/>
    </location>
</feature>
<evidence type="ECO:0000259" key="6">
    <source>
        <dbReference type="PROSITE" id="PS50109"/>
    </source>
</evidence>
<dbReference type="SUPFAM" id="SSF55785">
    <property type="entry name" value="PYP-like sensor domain (PAS domain)"/>
    <property type="match status" value="1"/>
</dbReference>
<dbReference type="Proteomes" id="UP000706172">
    <property type="component" value="Unassembled WGS sequence"/>
</dbReference>
<dbReference type="InterPro" id="IPR036097">
    <property type="entry name" value="HisK_dim/P_sf"/>
</dbReference>
<dbReference type="CDD" id="cd00082">
    <property type="entry name" value="HisKA"/>
    <property type="match status" value="1"/>
</dbReference>
<dbReference type="SUPFAM" id="SSF52172">
    <property type="entry name" value="CheY-like"/>
    <property type="match status" value="1"/>
</dbReference>
<evidence type="ECO:0000256" key="2">
    <source>
        <dbReference type="ARBA" id="ARBA00012438"/>
    </source>
</evidence>
<dbReference type="NCBIfam" id="TIGR00229">
    <property type="entry name" value="sensory_box"/>
    <property type="match status" value="1"/>
</dbReference>
<sequence>MTGSGDIMHQAGHDSVTGKPPPDGRERIESIYRAAPIGIGLVKDRTILEVNDRLCRMIGYTREELVGLNTRIFYPSDDEYDYVGKEKYRQLREQGTSSVKTRFRAKTGDTLDILLSSAPIDPEDLSAGVTFTALDITRDIQREEQLRQARKMEAIGVLAGGIAHDFNNILFPIMGHAELLLEDIPADSPFRNNLNKIHAASLRARDLVRQILTFSRQEKKRPRVLSMQPVIKEVMKMIRATMPASIRIIEKIDADCGPVRADPTQIHQVVMNLATNSFHAMEETGGELTVFLTRVDDLPPDLKTPKLPFGPWICLSVSDTGTGMDSLTAGKIFDPFFTTKKPRHGTGMGLSVVHGIVTDMKGAIKVVSEPGRGTTVDLYFSSVTDAQAHDSAQVDEQIPGGNEKILLVDDEPEIISMEKQMLEWLGYDVTAFTSSAEALGRFKTAPELFDLVITDMAMPGMSGDKLAGKLLKIRPDIPMLICTGFSRIMDSEKAASLGFKGFLYKPVLMKDLAGAIRRALDSQT</sequence>
<evidence type="ECO:0000256" key="5">
    <source>
        <dbReference type="SAM" id="MobiDB-lite"/>
    </source>
</evidence>
<comment type="catalytic activity">
    <reaction evidence="1">
        <text>ATP + protein L-histidine = ADP + protein N-phospho-L-histidine.</text>
        <dbReference type="EC" id="2.7.13.3"/>
    </reaction>
</comment>
<dbReference type="Pfam" id="PF13426">
    <property type="entry name" value="PAS_9"/>
    <property type="match status" value="1"/>
</dbReference>
<dbReference type="PANTHER" id="PTHR43065:SF42">
    <property type="entry name" value="TWO-COMPONENT SENSOR PPRA"/>
    <property type="match status" value="1"/>
</dbReference>
<dbReference type="InterPro" id="IPR005467">
    <property type="entry name" value="His_kinase_dom"/>
</dbReference>
<dbReference type="InterPro" id="IPR036890">
    <property type="entry name" value="HATPase_C_sf"/>
</dbReference>
<dbReference type="SUPFAM" id="SSF55874">
    <property type="entry name" value="ATPase domain of HSP90 chaperone/DNA topoisomerase II/histidine kinase"/>
    <property type="match status" value="1"/>
</dbReference>
<dbReference type="EMBL" id="JACCQK010000186">
    <property type="protein sequence ID" value="MBG0779048.1"/>
    <property type="molecule type" value="Genomic_DNA"/>
</dbReference>
<dbReference type="InterPro" id="IPR000014">
    <property type="entry name" value="PAS"/>
</dbReference>
<protein>
    <recommendedName>
        <fullName evidence="2">histidine kinase</fullName>
        <ecNumber evidence="2">2.7.13.3</ecNumber>
    </recommendedName>
</protein>
<evidence type="ECO:0000259" key="8">
    <source>
        <dbReference type="PROSITE" id="PS50112"/>
    </source>
</evidence>
<name>A0A931CQS6_9BACT</name>
<dbReference type="InterPro" id="IPR003594">
    <property type="entry name" value="HATPase_dom"/>
</dbReference>
<dbReference type="CDD" id="cd00130">
    <property type="entry name" value="PAS"/>
    <property type="match status" value="1"/>
</dbReference>
<dbReference type="SUPFAM" id="SSF47384">
    <property type="entry name" value="Homodimeric domain of signal transducing histidine kinase"/>
    <property type="match status" value="1"/>
</dbReference>
<dbReference type="Gene3D" id="3.30.565.10">
    <property type="entry name" value="Histidine kinase-like ATPase, C-terminal domain"/>
    <property type="match status" value="1"/>
</dbReference>
<dbReference type="AlphaFoldDB" id="A0A931CQS6"/>
<dbReference type="Gene3D" id="1.10.287.130">
    <property type="match status" value="1"/>
</dbReference>
<dbReference type="GO" id="GO:0000155">
    <property type="term" value="F:phosphorelay sensor kinase activity"/>
    <property type="evidence" value="ECO:0007669"/>
    <property type="project" value="InterPro"/>
</dbReference>
<dbReference type="PROSITE" id="PS50110">
    <property type="entry name" value="RESPONSE_REGULATORY"/>
    <property type="match status" value="1"/>
</dbReference>
<dbReference type="InterPro" id="IPR003661">
    <property type="entry name" value="HisK_dim/P_dom"/>
</dbReference>
<evidence type="ECO:0000256" key="1">
    <source>
        <dbReference type="ARBA" id="ARBA00000085"/>
    </source>
</evidence>
<dbReference type="InterPro" id="IPR001789">
    <property type="entry name" value="Sig_transdc_resp-reg_receiver"/>
</dbReference>
<dbReference type="PROSITE" id="PS50112">
    <property type="entry name" value="PAS"/>
    <property type="match status" value="1"/>
</dbReference>
<evidence type="ECO:0000313" key="9">
    <source>
        <dbReference type="EMBL" id="MBG0779048.1"/>
    </source>
</evidence>
<dbReference type="Pfam" id="PF00512">
    <property type="entry name" value="HisKA"/>
    <property type="match status" value="1"/>
</dbReference>
<dbReference type="InterPro" id="IPR011006">
    <property type="entry name" value="CheY-like_superfamily"/>
</dbReference>
<dbReference type="PRINTS" id="PR00344">
    <property type="entry name" value="BCTRLSENSOR"/>
</dbReference>
<proteinExistence type="predicted"/>
<accession>A0A931CQS6</accession>
<feature type="domain" description="PAS" evidence="8">
    <location>
        <begin position="47"/>
        <end position="79"/>
    </location>
</feature>
<evidence type="ECO:0000256" key="3">
    <source>
        <dbReference type="ARBA" id="ARBA00022553"/>
    </source>
</evidence>
<feature type="region of interest" description="Disordered" evidence="5">
    <location>
        <begin position="1"/>
        <end position="25"/>
    </location>
</feature>
<evidence type="ECO:0000256" key="4">
    <source>
        <dbReference type="PROSITE-ProRule" id="PRU00169"/>
    </source>
</evidence>
<comment type="caution">
    <text evidence="9">The sequence shown here is derived from an EMBL/GenBank/DDBJ whole genome shotgun (WGS) entry which is preliminary data.</text>
</comment>
<dbReference type="Gene3D" id="3.40.50.2300">
    <property type="match status" value="1"/>
</dbReference>
<dbReference type="SMART" id="SM00448">
    <property type="entry name" value="REC"/>
    <property type="match status" value="1"/>
</dbReference>
<dbReference type="EC" id="2.7.13.3" evidence="2"/>
<dbReference type="Pfam" id="PF00072">
    <property type="entry name" value="Response_reg"/>
    <property type="match status" value="1"/>
</dbReference>
<dbReference type="SMART" id="SM00387">
    <property type="entry name" value="HATPase_c"/>
    <property type="match status" value="1"/>
</dbReference>
<dbReference type="SMART" id="SM00091">
    <property type="entry name" value="PAS"/>
    <property type="match status" value="1"/>
</dbReference>
<feature type="domain" description="Histidine kinase" evidence="6">
    <location>
        <begin position="161"/>
        <end position="384"/>
    </location>
</feature>
<dbReference type="PROSITE" id="PS50109">
    <property type="entry name" value="HIS_KIN"/>
    <property type="match status" value="1"/>
</dbReference>
<evidence type="ECO:0000313" key="10">
    <source>
        <dbReference type="Proteomes" id="UP000706172"/>
    </source>
</evidence>
<dbReference type="PANTHER" id="PTHR43065">
    <property type="entry name" value="SENSOR HISTIDINE KINASE"/>
    <property type="match status" value="1"/>
</dbReference>
<dbReference type="InterPro" id="IPR004358">
    <property type="entry name" value="Sig_transdc_His_kin-like_C"/>
</dbReference>
<dbReference type="Gene3D" id="3.30.450.20">
    <property type="entry name" value="PAS domain"/>
    <property type="match status" value="1"/>
</dbReference>
<feature type="modified residue" description="4-aspartylphosphate" evidence="4">
    <location>
        <position position="455"/>
    </location>
</feature>
<keyword evidence="3 4" id="KW-0597">Phosphoprotein</keyword>
<evidence type="ECO:0000259" key="7">
    <source>
        <dbReference type="PROSITE" id="PS50110"/>
    </source>
</evidence>
<gene>
    <name evidence="9" type="ORF">H0S81_03890</name>
</gene>
<dbReference type="SMART" id="SM00388">
    <property type="entry name" value="HisKA"/>
    <property type="match status" value="1"/>
</dbReference>
<organism evidence="9 10">
    <name type="scientific">Desulfotignum balticum</name>
    <dbReference type="NCBI Taxonomy" id="115781"/>
    <lineage>
        <taxon>Bacteria</taxon>
        <taxon>Pseudomonadati</taxon>
        <taxon>Thermodesulfobacteriota</taxon>
        <taxon>Desulfobacteria</taxon>
        <taxon>Desulfobacterales</taxon>
        <taxon>Desulfobacteraceae</taxon>
        <taxon>Desulfotignum</taxon>
    </lineage>
</organism>
<reference evidence="9" key="1">
    <citation type="submission" date="2020-07" db="EMBL/GenBank/DDBJ databases">
        <title>Severe corrosion of carbon steel in oil field produced water can be linked to methanogenic archaea containing a special type of NiFe hydrogenase.</title>
        <authorList>
            <person name="Lahme S."/>
            <person name="Mand J."/>
            <person name="Longwell J."/>
            <person name="Smith R."/>
            <person name="Enning D."/>
        </authorList>
    </citation>
    <scope>NUCLEOTIDE SEQUENCE</scope>
    <source>
        <strain evidence="9">MIC098Bin6</strain>
    </source>
</reference>
<dbReference type="Pfam" id="PF02518">
    <property type="entry name" value="HATPase_c"/>
    <property type="match status" value="1"/>
</dbReference>